<comment type="subcellular location">
    <subcellularLocation>
        <location evidence="10">Cell membrane</location>
        <topology evidence="10">Peripheral membrane protein</topology>
    </subcellularLocation>
    <subcellularLocation>
        <location evidence="2">Endomembrane system</location>
        <topology evidence="2">Peripheral membrane protein</topology>
    </subcellularLocation>
</comment>
<dbReference type="Proteomes" id="UP000031258">
    <property type="component" value="Unassembled WGS sequence"/>
</dbReference>
<dbReference type="InterPro" id="IPR036771">
    <property type="entry name" value="ATPsynth_dsu/esu_N"/>
</dbReference>
<dbReference type="InterPro" id="IPR020546">
    <property type="entry name" value="ATP_synth_F1_dsu/esu_N"/>
</dbReference>
<comment type="subunit">
    <text evidence="10 11">F-type ATPases have 2 components, CF(1) - the catalytic core - and CF(0) - the membrane proton channel. CF(1) has five subunits: alpha(3), beta(3), gamma(1), delta(1), epsilon(1). CF(0) has three main subunits: a, b and c.</text>
</comment>
<reference evidence="13 14" key="1">
    <citation type="submission" date="2014-11" db="EMBL/GenBank/DDBJ databases">
        <title>A Rickettsiales Symbiont of Amoebae With Ancient Features.</title>
        <authorList>
            <person name="Schulz F."/>
            <person name="Martijn J."/>
            <person name="Wascher F."/>
            <person name="Kostanjsek R."/>
            <person name="Ettema T.J."/>
            <person name="Horn M."/>
        </authorList>
    </citation>
    <scope>NUCLEOTIDE SEQUENCE [LARGE SCALE GENOMIC DNA]</scope>
    <source>
        <strain evidence="13 14">UWC36</strain>
    </source>
</reference>
<dbReference type="RefSeq" id="WP_053332685.1">
    <property type="nucleotide sequence ID" value="NZ_JSWE01000146.1"/>
</dbReference>
<dbReference type="Gene3D" id="2.60.15.10">
    <property type="entry name" value="F0F1 ATP synthase delta/epsilon subunit, N-terminal"/>
    <property type="match status" value="1"/>
</dbReference>
<dbReference type="GO" id="GO:0005524">
    <property type="term" value="F:ATP binding"/>
    <property type="evidence" value="ECO:0007669"/>
    <property type="project" value="UniProtKB-UniRule"/>
</dbReference>
<dbReference type="PANTHER" id="PTHR13822:SF10">
    <property type="entry name" value="ATP SYNTHASE EPSILON CHAIN, CHLOROPLASTIC"/>
    <property type="match status" value="1"/>
</dbReference>
<dbReference type="CDD" id="cd12152">
    <property type="entry name" value="F1-ATPase_delta"/>
    <property type="match status" value="1"/>
</dbReference>
<evidence type="ECO:0000256" key="1">
    <source>
        <dbReference type="ARBA" id="ARBA00003543"/>
    </source>
</evidence>
<evidence type="ECO:0000256" key="2">
    <source>
        <dbReference type="ARBA" id="ARBA00004184"/>
    </source>
</evidence>
<keyword evidence="14" id="KW-1185">Reference proteome</keyword>
<keyword evidence="8 10" id="KW-0139">CF(1)</keyword>
<organism evidence="13 14">
    <name type="scientific">Candidatus Jidaibacter acanthamoebae</name>
    <dbReference type="NCBI Taxonomy" id="86105"/>
    <lineage>
        <taxon>Bacteria</taxon>
        <taxon>Pseudomonadati</taxon>
        <taxon>Pseudomonadota</taxon>
        <taxon>Alphaproteobacteria</taxon>
        <taxon>Rickettsiales</taxon>
        <taxon>Candidatus Midichloriaceae</taxon>
        <taxon>Candidatus Jidaibacter</taxon>
    </lineage>
</organism>
<evidence type="ECO:0000256" key="5">
    <source>
        <dbReference type="ARBA" id="ARBA00022781"/>
    </source>
</evidence>
<evidence type="ECO:0000256" key="6">
    <source>
        <dbReference type="ARBA" id="ARBA00023065"/>
    </source>
</evidence>
<dbReference type="GO" id="GO:0005886">
    <property type="term" value="C:plasma membrane"/>
    <property type="evidence" value="ECO:0007669"/>
    <property type="project" value="UniProtKB-SubCell"/>
</dbReference>
<evidence type="ECO:0000256" key="10">
    <source>
        <dbReference type="HAMAP-Rule" id="MF_00530"/>
    </source>
</evidence>
<dbReference type="EMBL" id="JSWE01000146">
    <property type="protein sequence ID" value="KIE04782.1"/>
    <property type="molecule type" value="Genomic_DNA"/>
</dbReference>
<dbReference type="GO" id="GO:0045259">
    <property type="term" value="C:proton-transporting ATP synthase complex"/>
    <property type="evidence" value="ECO:0007669"/>
    <property type="project" value="UniProtKB-KW"/>
</dbReference>
<keyword evidence="9 10" id="KW-0066">ATP synthesis</keyword>
<comment type="function">
    <text evidence="1 10">Produces ATP from ADP in the presence of a proton gradient across the membrane.</text>
</comment>
<dbReference type="STRING" id="86105.NF27_FX00430"/>
<proteinExistence type="inferred from homology"/>
<dbReference type="NCBIfam" id="TIGR01216">
    <property type="entry name" value="ATP_synt_epsi"/>
    <property type="match status" value="1"/>
</dbReference>
<keyword evidence="7 10" id="KW-0472">Membrane</keyword>
<dbReference type="Pfam" id="PF02823">
    <property type="entry name" value="ATP-synt_DE_N"/>
    <property type="match status" value="1"/>
</dbReference>
<keyword evidence="4 10" id="KW-0813">Transport</keyword>
<sequence length="132" mass="14895">MTKIRLEIISPEKTLANLEVTMAVLPGEGGEFGVLYGHENYITTIMPGVINIYQDETITEKYVVSAGTVKVTAELCTVIVDEAVSTDKINFEQFESRLTATIQEMEKESSEVVRDELRDEIKYLEEALKFRV</sequence>
<dbReference type="SUPFAM" id="SSF51344">
    <property type="entry name" value="Epsilon subunit of F1F0-ATP synthase N-terminal domain"/>
    <property type="match status" value="1"/>
</dbReference>
<dbReference type="InterPro" id="IPR001469">
    <property type="entry name" value="ATP_synth_F1_dsu/esu"/>
</dbReference>
<evidence type="ECO:0000256" key="4">
    <source>
        <dbReference type="ARBA" id="ARBA00022448"/>
    </source>
</evidence>
<evidence type="ECO:0000313" key="13">
    <source>
        <dbReference type="EMBL" id="KIE04782.1"/>
    </source>
</evidence>
<dbReference type="GO" id="GO:0012505">
    <property type="term" value="C:endomembrane system"/>
    <property type="evidence" value="ECO:0007669"/>
    <property type="project" value="UniProtKB-SubCell"/>
</dbReference>
<dbReference type="AlphaFoldDB" id="A0A0C1MRS5"/>
<keyword evidence="6 10" id="KW-0406">Ion transport</keyword>
<dbReference type="OrthoDB" id="9799969at2"/>
<dbReference type="PANTHER" id="PTHR13822">
    <property type="entry name" value="ATP SYNTHASE DELTA/EPSILON CHAIN"/>
    <property type="match status" value="1"/>
</dbReference>
<evidence type="ECO:0000256" key="9">
    <source>
        <dbReference type="ARBA" id="ARBA00023310"/>
    </source>
</evidence>
<comment type="similarity">
    <text evidence="3 10 11">Belongs to the ATPase epsilon chain family.</text>
</comment>
<evidence type="ECO:0000256" key="8">
    <source>
        <dbReference type="ARBA" id="ARBA00023196"/>
    </source>
</evidence>
<name>A0A0C1MRS5_9RICK</name>
<comment type="caution">
    <text evidence="13">The sequence shown here is derived from an EMBL/GenBank/DDBJ whole genome shotgun (WGS) entry which is preliminary data.</text>
</comment>
<evidence type="ECO:0000259" key="12">
    <source>
        <dbReference type="Pfam" id="PF02823"/>
    </source>
</evidence>
<dbReference type="GO" id="GO:0046933">
    <property type="term" value="F:proton-transporting ATP synthase activity, rotational mechanism"/>
    <property type="evidence" value="ECO:0007669"/>
    <property type="project" value="UniProtKB-UniRule"/>
</dbReference>
<keyword evidence="10" id="KW-1003">Cell membrane</keyword>
<evidence type="ECO:0000256" key="7">
    <source>
        <dbReference type="ARBA" id="ARBA00023136"/>
    </source>
</evidence>
<gene>
    <name evidence="10" type="primary">atpC</name>
    <name evidence="13" type="ORF">NF27_FX00430</name>
</gene>
<accession>A0A0C1MRS5</accession>
<feature type="domain" description="ATP synthase F1 complex delta/epsilon subunit N-terminal" evidence="12">
    <location>
        <begin position="5"/>
        <end position="83"/>
    </location>
</feature>
<evidence type="ECO:0000256" key="3">
    <source>
        <dbReference type="ARBA" id="ARBA00005712"/>
    </source>
</evidence>
<evidence type="ECO:0000256" key="11">
    <source>
        <dbReference type="RuleBase" id="RU003656"/>
    </source>
</evidence>
<evidence type="ECO:0000313" key="14">
    <source>
        <dbReference type="Proteomes" id="UP000031258"/>
    </source>
</evidence>
<dbReference type="HAMAP" id="MF_00530">
    <property type="entry name" value="ATP_synth_epsil_bac"/>
    <property type="match status" value="1"/>
</dbReference>
<keyword evidence="5 10" id="KW-0375">Hydrogen ion transport</keyword>
<protein>
    <recommendedName>
        <fullName evidence="10">ATP synthase epsilon chain</fullName>
    </recommendedName>
    <alternativeName>
        <fullName evidence="10">ATP synthase F1 sector epsilon subunit</fullName>
    </alternativeName>
    <alternativeName>
        <fullName evidence="10">F-ATPase epsilon subunit</fullName>
    </alternativeName>
</protein>